<reference evidence="2" key="2">
    <citation type="journal article" date="2014" name="ISME J.">
        <title>Microbial stratification in low pH oxic and suboxic macroscopic growths along an acid mine drainage.</title>
        <authorList>
            <person name="Mendez-Garcia C."/>
            <person name="Mesa V."/>
            <person name="Sprenger R.R."/>
            <person name="Richter M."/>
            <person name="Diez M.S."/>
            <person name="Solano J."/>
            <person name="Bargiela R."/>
            <person name="Golyshina O.V."/>
            <person name="Manteca A."/>
            <person name="Ramos J.L."/>
            <person name="Gallego J.R."/>
            <person name="Llorente I."/>
            <person name="Martins Dos Santos V.A."/>
            <person name="Jensen O.N."/>
            <person name="Pelaez A.I."/>
            <person name="Sanchez J."/>
            <person name="Ferrer M."/>
        </authorList>
    </citation>
    <scope>NUCLEOTIDE SEQUENCE</scope>
</reference>
<dbReference type="EMBL" id="AUZZ01003420">
    <property type="protein sequence ID" value="EQD57048.1"/>
    <property type="molecule type" value="Genomic_DNA"/>
</dbReference>
<organism evidence="2">
    <name type="scientific">mine drainage metagenome</name>
    <dbReference type="NCBI Taxonomy" id="410659"/>
    <lineage>
        <taxon>unclassified sequences</taxon>
        <taxon>metagenomes</taxon>
        <taxon>ecological metagenomes</taxon>
    </lineage>
</organism>
<gene>
    <name evidence="2" type="ORF">B2A_04997</name>
</gene>
<name>T1AKK3_9ZZZZ</name>
<feature type="region of interest" description="Disordered" evidence="1">
    <location>
        <begin position="95"/>
        <end position="115"/>
    </location>
</feature>
<proteinExistence type="predicted"/>
<evidence type="ECO:0000256" key="1">
    <source>
        <dbReference type="SAM" id="MobiDB-lite"/>
    </source>
</evidence>
<dbReference type="AlphaFoldDB" id="T1AKK3"/>
<comment type="caution">
    <text evidence="2">The sequence shown here is derived from an EMBL/GenBank/DDBJ whole genome shotgun (WGS) entry which is preliminary data.</text>
</comment>
<evidence type="ECO:0000313" key="2">
    <source>
        <dbReference type="EMBL" id="EQD57048.1"/>
    </source>
</evidence>
<accession>T1AKK3</accession>
<sequence length="152" mass="16092">KPARSRYLKDGHVRSTGVQIVQNEDALPAAVHSLSWLGDIPCLVQRFIPGYGAGAFALYGPSGPIAWFAHRRLREKPPTVGSVCSARACASTLPSNRLPPSCSRPPAGPAWPWSSFGRGRPYALSDGGERSSFGDLCSSRSIPESTSVAAVS</sequence>
<feature type="non-terminal residue" evidence="2">
    <location>
        <position position="152"/>
    </location>
</feature>
<protein>
    <submittedName>
        <fullName evidence="2">ATP-grasp enzyme</fullName>
    </submittedName>
</protein>
<reference evidence="2" key="1">
    <citation type="submission" date="2013-08" db="EMBL/GenBank/DDBJ databases">
        <authorList>
            <person name="Mendez C."/>
            <person name="Richter M."/>
            <person name="Ferrer M."/>
            <person name="Sanchez J."/>
        </authorList>
    </citation>
    <scope>NUCLEOTIDE SEQUENCE</scope>
</reference>
<feature type="non-terminal residue" evidence="2">
    <location>
        <position position="1"/>
    </location>
</feature>
<dbReference type="SUPFAM" id="SSF56059">
    <property type="entry name" value="Glutathione synthetase ATP-binding domain-like"/>
    <property type="match status" value="1"/>
</dbReference>